<protein>
    <submittedName>
        <fullName evidence="1">Uncharacterized protein</fullName>
    </submittedName>
</protein>
<dbReference type="OrthoDB" id="421374at2759"/>
<proteinExistence type="predicted"/>
<dbReference type="AlphaFoldDB" id="A0A095AVE9"/>
<name>A0A095AVE9_SCHHA</name>
<dbReference type="SUPFAM" id="SSF55770">
    <property type="entry name" value="Profilin (actin-binding protein)"/>
    <property type="match status" value="1"/>
</dbReference>
<dbReference type="Pfam" id="PF00235">
    <property type="entry name" value="Profilin"/>
    <property type="match status" value="1"/>
</dbReference>
<reference evidence="1" key="1">
    <citation type="journal article" date="2012" name="Nat. Genet.">
        <title>Whole-genome sequence of Schistosoma haematobium.</title>
        <authorList>
            <person name="Young N.D."/>
            <person name="Jex A.R."/>
            <person name="Li B."/>
            <person name="Liu S."/>
            <person name="Yang L."/>
            <person name="Xiong Z."/>
            <person name="Li Y."/>
            <person name="Cantacessi C."/>
            <person name="Hall R.S."/>
            <person name="Xu X."/>
            <person name="Chen F."/>
            <person name="Wu X."/>
            <person name="Zerlotini A."/>
            <person name="Oliveira G."/>
            <person name="Hofmann A."/>
            <person name="Zhang G."/>
            <person name="Fang X."/>
            <person name="Kang Y."/>
            <person name="Campbell B.E."/>
            <person name="Loukas A."/>
            <person name="Ranganathan S."/>
            <person name="Rollinson D."/>
            <person name="Rinaldi G."/>
            <person name="Brindley P.J."/>
            <person name="Yang H."/>
            <person name="Wang J."/>
            <person name="Wang J."/>
            <person name="Gasser R.B."/>
        </authorList>
    </citation>
    <scope>NUCLEOTIDE SEQUENCE [LARGE SCALE GENOMIC DNA]</scope>
</reference>
<dbReference type="InterPro" id="IPR036140">
    <property type="entry name" value="PFN_sf"/>
</dbReference>
<sequence length="128" mass="14947">MSEEWKKRCENHVDEHKSLKHLHITDHQGTPYGSSSPDFQLSPEFVLQLKSLLTDDKDTSFTFMNEKYIIIRRDPTSFISRCLKKSILFHITPKLCLVGQTVDDILNNCNPGNHAMSCICDYYKKYNY</sequence>
<dbReference type="EMBL" id="KL251038">
    <property type="protein sequence ID" value="KGB38551.1"/>
    <property type="molecule type" value="Genomic_DNA"/>
</dbReference>
<dbReference type="InterPro" id="IPR048278">
    <property type="entry name" value="PFN"/>
</dbReference>
<organism evidence="1">
    <name type="scientific">Schistosoma haematobium</name>
    <name type="common">Blood fluke</name>
    <dbReference type="NCBI Taxonomy" id="6185"/>
    <lineage>
        <taxon>Eukaryota</taxon>
        <taxon>Metazoa</taxon>
        <taxon>Spiralia</taxon>
        <taxon>Lophotrochozoa</taxon>
        <taxon>Platyhelminthes</taxon>
        <taxon>Trematoda</taxon>
        <taxon>Digenea</taxon>
        <taxon>Strigeidida</taxon>
        <taxon>Schistosomatoidea</taxon>
        <taxon>Schistosomatidae</taxon>
        <taxon>Schistosoma</taxon>
    </lineage>
</organism>
<dbReference type="GO" id="GO:0003779">
    <property type="term" value="F:actin binding"/>
    <property type="evidence" value="ECO:0007669"/>
    <property type="project" value="InterPro"/>
</dbReference>
<evidence type="ECO:0000313" key="1">
    <source>
        <dbReference type="EMBL" id="KGB38551.1"/>
    </source>
</evidence>
<dbReference type="Gene3D" id="3.30.450.30">
    <property type="entry name" value="Dynein light chain 2a, cytoplasmic"/>
    <property type="match status" value="1"/>
</dbReference>
<gene>
    <name evidence="1" type="ORF">MS3_06944</name>
</gene>
<accession>A0A095AVE9</accession>